<dbReference type="RefSeq" id="WP_221856187.1">
    <property type="nucleotide sequence ID" value="NZ_BAAAYV010000011.1"/>
</dbReference>
<dbReference type="SUPFAM" id="SSF53955">
    <property type="entry name" value="Lysozyme-like"/>
    <property type="match status" value="1"/>
</dbReference>
<dbReference type="PANTHER" id="PTHR30163">
    <property type="entry name" value="MEMBRANE-BOUND LYTIC MUREIN TRANSGLYCOSYLASE B"/>
    <property type="match status" value="1"/>
</dbReference>
<organism evidence="4 5">
    <name type="scientific">Microbacterium marinilacus</name>
    <dbReference type="NCBI Taxonomy" id="415209"/>
    <lineage>
        <taxon>Bacteria</taxon>
        <taxon>Bacillati</taxon>
        <taxon>Actinomycetota</taxon>
        <taxon>Actinomycetes</taxon>
        <taxon>Micrococcales</taxon>
        <taxon>Microbacteriaceae</taxon>
        <taxon>Microbacterium</taxon>
    </lineage>
</organism>
<dbReference type="EMBL" id="BAAAYV010000011">
    <property type="protein sequence ID" value="GAA3661440.1"/>
    <property type="molecule type" value="Genomic_DNA"/>
</dbReference>
<sequence length="291" mass="29942">MTEPTPPHGSAGDFDALLRRSPDEPAVPEPRRRTRRWVLPTLTAALATLGIGALAAAALSPSQNSTTPDPTASAAATDTTPSPQPVPTVGAAVDEATDADASRDISALADTAWVSRIATEADIPERALAAYAGAALDTARTDPGCGLGWNTLAAIGHVESEHGTIDGSRIGGDGIAAPAIVGIPLDGQDTDEIPDTDGGELDGDATWDRAVGPMQFIPETWARYAQDGNDDGTADVHQIDDAALTAAVYLCAVGGDLTQPENWIAAIDAYNPSVDYNNRVAAAASHYATLR</sequence>
<dbReference type="CDD" id="cd13399">
    <property type="entry name" value="Slt35-like"/>
    <property type="match status" value="1"/>
</dbReference>
<evidence type="ECO:0000259" key="3">
    <source>
        <dbReference type="Pfam" id="PF13406"/>
    </source>
</evidence>
<name>A0ABP7BLS9_9MICO</name>
<dbReference type="Proteomes" id="UP001410795">
    <property type="component" value="Unassembled WGS sequence"/>
</dbReference>
<dbReference type="PANTHER" id="PTHR30163:SF8">
    <property type="entry name" value="LYTIC MUREIN TRANSGLYCOSYLASE"/>
    <property type="match status" value="1"/>
</dbReference>
<feature type="transmembrane region" description="Helical" evidence="2">
    <location>
        <begin position="37"/>
        <end position="59"/>
    </location>
</feature>
<evidence type="ECO:0000313" key="4">
    <source>
        <dbReference type="EMBL" id="GAA3661440.1"/>
    </source>
</evidence>
<dbReference type="InterPro" id="IPR031304">
    <property type="entry name" value="SLT_2"/>
</dbReference>
<reference evidence="5" key="1">
    <citation type="journal article" date="2019" name="Int. J. Syst. Evol. Microbiol.">
        <title>The Global Catalogue of Microorganisms (GCM) 10K type strain sequencing project: providing services to taxonomists for standard genome sequencing and annotation.</title>
        <authorList>
            <consortium name="The Broad Institute Genomics Platform"/>
            <consortium name="The Broad Institute Genome Sequencing Center for Infectious Disease"/>
            <person name="Wu L."/>
            <person name="Ma J."/>
        </authorList>
    </citation>
    <scope>NUCLEOTIDE SEQUENCE [LARGE SCALE GENOMIC DNA]</scope>
    <source>
        <strain evidence="5">JCM 16546</strain>
    </source>
</reference>
<dbReference type="Pfam" id="PF13406">
    <property type="entry name" value="SLT_2"/>
    <property type="match status" value="1"/>
</dbReference>
<evidence type="ECO:0000256" key="2">
    <source>
        <dbReference type="SAM" id="Phobius"/>
    </source>
</evidence>
<dbReference type="InterPro" id="IPR043426">
    <property type="entry name" value="MltB-like"/>
</dbReference>
<evidence type="ECO:0000256" key="1">
    <source>
        <dbReference type="SAM" id="MobiDB-lite"/>
    </source>
</evidence>
<gene>
    <name evidence="4" type="ORF">GCM10022202_23370</name>
</gene>
<protein>
    <recommendedName>
        <fullName evidence="3">Transglycosylase SLT domain-containing protein</fullName>
    </recommendedName>
</protein>
<feature type="region of interest" description="Disordered" evidence="1">
    <location>
        <begin position="1"/>
        <end position="33"/>
    </location>
</feature>
<feature type="compositionally biased region" description="Low complexity" evidence="1">
    <location>
        <begin position="61"/>
        <end position="81"/>
    </location>
</feature>
<feature type="region of interest" description="Disordered" evidence="1">
    <location>
        <begin position="61"/>
        <end position="89"/>
    </location>
</feature>
<proteinExistence type="predicted"/>
<accession>A0ABP7BLS9</accession>
<dbReference type="InterPro" id="IPR006311">
    <property type="entry name" value="TAT_signal"/>
</dbReference>
<keyword evidence="2" id="KW-1133">Transmembrane helix</keyword>
<dbReference type="Gene3D" id="1.10.530.10">
    <property type="match status" value="1"/>
</dbReference>
<keyword evidence="2" id="KW-0472">Membrane</keyword>
<dbReference type="PROSITE" id="PS51318">
    <property type="entry name" value="TAT"/>
    <property type="match status" value="1"/>
</dbReference>
<dbReference type="InterPro" id="IPR023346">
    <property type="entry name" value="Lysozyme-like_dom_sf"/>
</dbReference>
<feature type="domain" description="Transglycosylase SLT" evidence="3">
    <location>
        <begin position="206"/>
        <end position="254"/>
    </location>
</feature>
<comment type="caution">
    <text evidence="4">The sequence shown here is derived from an EMBL/GenBank/DDBJ whole genome shotgun (WGS) entry which is preliminary data.</text>
</comment>
<evidence type="ECO:0000313" key="5">
    <source>
        <dbReference type="Proteomes" id="UP001410795"/>
    </source>
</evidence>
<keyword evidence="2" id="KW-0812">Transmembrane</keyword>
<keyword evidence="5" id="KW-1185">Reference proteome</keyword>